<keyword evidence="14" id="KW-0325">Glycoprotein</keyword>
<proteinExistence type="inferred from homology"/>
<evidence type="ECO:0000256" key="12">
    <source>
        <dbReference type="ARBA" id="ARBA00023049"/>
    </source>
</evidence>
<comment type="cofactor">
    <cofactor evidence="1">
        <name>Zn(2+)</name>
        <dbReference type="ChEBI" id="CHEBI:29105"/>
    </cofactor>
</comment>
<evidence type="ECO:0000256" key="4">
    <source>
        <dbReference type="ARBA" id="ARBA00010918"/>
    </source>
</evidence>
<protein>
    <recommendedName>
        <fullName evidence="15">Peptide hydrolase</fullName>
        <ecNumber evidence="15">3.4.-.-</ecNumber>
    </recommendedName>
</protein>
<dbReference type="STRING" id="231916.A0A409VRU5"/>
<keyword evidence="5" id="KW-0926">Vacuole</keyword>
<keyword evidence="6 15" id="KW-0645">Protease</keyword>
<keyword evidence="12" id="KW-0482">Metalloprotease</keyword>
<accession>A0A409VRU5</accession>
<dbReference type="Proteomes" id="UP000284706">
    <property type="component" value="Unassembled WGS sequence"/>
</dbReference>
<feature type="transmembrane region" description="Helical" evidence="17">
    <location>
        <begin position="578"/>
        <end position="598"/>
    </location>
</feature>
<evidence type="ECO:0000256" key="2">
    <source>
        <dbReference type="ARBA" id="ARBA00003273"/>
    </source>
</evidence>
<evidence type="ECO:0000313" key="22">
    <source>
        <dbReference type="Proteomes" id="UP000284706"/>
    </source>
</evidence>
<feature type="transmembrane region" description="Helical" evidence="17">
    <location>
        <begin position="365"/>
        <end position="385"/>
    </location>
</feature>
<evidence type="ECO:0000256" key="9">
    <source>
        <dbReference type="ARBA" id="ARBA00022801"/>
    </source>
</evidence>
<dbReference type="GO" id="GO:0008235">
    <property type="term" value="F:metalloexopeptidase activity"/>
    <property type="evidence" value="ECO:0007669"/>
    <property type="project" value="InterPro"/>
</dbReference>
<evidence type="ECO:0000259" key="20">
    <source>
        <dbReference type="Pfam" id="PF22251"/>
    </source>
</evidence>
<evidence type="ECO:0000259" key="18">
    <source>
        <dbReference type="Pfam" id="PF04389"/>
    </source>
</evidence>
<evidence type="ECO:0000313" key="21">
    <source>
        <dbReference type="EMBL" id="PPQ68953.1"/>
    </source>
</evidence>
<comment type="caution">
    <text evidence="21">The sequence shown here is derived from an EMBL/GenBank/DDBJ whole genome shotgun (WGS) entry which is preliminary data.</text>
</comment>
<feature type="transmembrane region" description="Helical" evidence="17">
    <location>
        <begin position="469"/>
        <end position="488"/>
    </location>
</feature>
<feature type="transmembrane region" description="Helical" evidence="17">
    <location>
        <begin position="710"/>
        <end position="729"/>
    </location>
</feature>
<evidence type="ECO:0000259" key="19">
    <source>
        <dbReference type="Pfam" id="PF22250"/>
    </source>
</evidence>
<dbReference type="Pfam" id="PF22251">
    <property type="entry name" value="PFF1_TM"/>
    <property type="match status" value="1"/>
</dbReference>
<evidence type="ECO:0000256" key="6">
    <source>
        <dbReference type="ARBA" id="ARBA00022670"/>
    </source>
</evidence>
<comment type="function">
    <text evidence="2">May be involved in vacuolar sorting and osmoregulation.</text>
</comment>
<dbReference type="InterPro" id="IPR053975">
    <property type="entry name" value="PFF1_C"/>
</dbReference>
<feature type="transmembrane region" description="Helical" evidence="17">
    <location>
        <begin position="15"/>
        <end position="35"/>
    </location>
</feature>
<dbReference type="SUPFAM" id="SSF53187">
    <property type="entry name" value="Zn-dependent exopeptidases"/>
    <property type="match status" value="1"/>
</dbReference>
<evidence type="ECO:0000256" key="3">
    <source>
        <dbReference type="ARBA" id="ARBA00004128"/>
    </source>
</evidence>
<dbReference type="CDD" id="cd03875">
    <property type="entry name" value="M28_Fxna_like"/>
    <property type="match status" value="1"/>
</dbReference>
<sequence>MGLASRAASFFGYRVYPVSVLACLTYLAIFIALFATDALPDVPLSSKQGGLDLDAAYEDLRHITAHPHPYNSHANDRVREYILSRLVPLSEQYAHVHLSDDLVSNGSWAEPKQGVYFEGTNIILKIDGTKREDEGAVLFSAHYDSVSTASGATDDGMGVATLLQLIRYFAKNPMKRTAIFNINNGEEDWLNGAHAFLEHPWANLTTTFLNLEGAAAGGTFPEYLNLSRPILFRATSTSPVRAFHNLKLVPHPHANVLSSDAFSRGVIPSGTDFEVYAGPGPNARMAGLDVAFYKGRSRYHTKYDAVPYTLGGKKSLWSMMETAKGVGIGLLEAPDDQPAVSDVKDDPVYFDLFRSFIVVFPLVKLLTFDIVTLIVGPILLILLLVCEKVIFRHRREDEAILEAEDAQDEPSGVQSPSAEHPHLRYFSRNLSSRSYQDEEHPDPRIVGHARTSTYSGLAWLQAIWRHAKFWISLVITFGLQMLLIWAFVVVNPFAIYSSPYIILLSLSTLAYLTLVFILTLPSSLPFYKEKVRPTPDHWVLHPAVQQKHTVFFHLYTFSWILLVLATLGITQLHPGLGGGYLVSIWSACIGVACILSSFEGLVSSPAWKVEEEVEDLEGEEESADRRRSHLHPEDPSETTPLIWRGQESGHHNHHHHHIHVHDEEVEGGGLRTWWWIPQFLVSVPVPIILLGHVTMLLLDAVPQTLSDGASAWGVYILSSLCGVLLVVPLMPFSYKLRPSRLLTTLVFLTFLASTLYTLIAFPFSVQSPLKIYFQQRVALPEGSVYSSPSQSNMSWAGPRITTTLTGPERYLTRKLIPHLPSAQHVPVACNQTSPKRGLVTCEWESGGRMAPVPGALKSSNPAEWKKNDFFKASVHWSGPRRSARIKVKGRNTRACRLYFDSSPVFEYVSRTSGDDDDDDDGDPLGIVTRAGHMQEGWEVPQGGINQLRMFSRAWEKAFVADVDWSGNAGLDSPSGLRGRIACEWAEYESGTVDNGMIIGDGLEKPHPTSSWSGDEDGVEERAKIPALEEVLTFLPDWAVVSKLSDGLVEAYVPFEVGSV</sequence>
<dbReference type="InterPro" id="IPR045175">
    <property type="entry name" value="M28_fam"/>
</dbReference>
<dbReference type="InParanoid" id="A0A409VRU5"/>
<dbReference type="EMBL" id="NHYE01005584">
    <property type="protein sequence ID" value="PPQ68953.1"/>
    <property type="molecule type" value="Genomic_DNA"/>
</dbReference>
<organism evidence="21 22">
    <name type="scientific">Gymnopilus dilepis</name>
    <dbReference type="NCBI Taxonomy" id="231916"/>
    <lineage>
        <taxon>Eukaryota</taxon>
        <taxon>Fungi</taxon>
        <taxon>Dikarya</taxon>
        <taxon>Basidiomycota</taxon>
        <taxon>Agaricomycotina</taxon>
        <taxon>Agaricomycetes</taxon>
        <taxon>Agaricomycetidae</taxon>
        <taxon>Agaricales</taxon>
        <taxon>Agaricineae</taxon>
        <taxon>Hymenogastraceae</taxon>
        <taxon>Gymnopilus</taxon>
    </lineage>
</organism>
<keyword evidence="7 17" id="KW-0812">Transmembrane</keyword>
<comment type="similarity">
    <text evidence="4 15">Belongs to the peptidase M28 family.</text>
</comment>
<keyword evidence="22" id="KW-1185">Reference proteome</keyword>
<feature type="domain" description="Vacuolar membrane protease C-terminal" evidence="19">
    <location>
        <begin position="769"/>
        <end position="1049"/>
    </location>
</feature>
<dbReference type="GO" id="GO:0006508">
    <property type="term" value="P:proteolysis"/>
    <property type="evidence" value="ECO:0007669"/>
    <property type="project" value="UniProtKB-KW"/>
</dbReference>
<evidence type="ECO:0000256" key="10">
    <source>
        <dbReference type="ARBA" id="ARBA00022833"/>
    </source>
</evidence>
<evidence type="ECO:0000256" key="1">
    <source>
        <dbReference type="ARBA" id="ARBA00001947"/>
    </source>
</evidence>
<feature type="transmembrane region" description="Helical" evidence="17">
    <location>
        <begin position="679"/>
        <end position="698"/>
    </location>
</feature>
<dbReference type="InterPro" id="IPR048024">
    <property type="entry name" value="Fxna-like_M28_dom"/>
</dbReference>
<evidence type="ECO:0000256" key="17">
    <source>
        <dbReference type="SAM" id="Phobius"/>
    </source>
</evidence>
<evidence type="ECO:0000256" key="7">
    <source>
        <dbReference type="ARBA" id="ARBA00022692"/>
    </source>
</evidence>
<comment type="subcellular location">
    <subcellularLocation>
        <location evidence="3">Vacuole membrane</location>
        <topology evidence="3">Multi-pass membrane protein</topology>
    </subcellularLocation>
</comment>
<dbReference type="GO" id="GO:0046872">
    <property type="term" value="F:metal ion binding"/>
    <property type="evidence" value="ECO:0007669"/>
    <property type="project" value="UniProtKB-KW"/>
</dbReference>
<keyword evidence="11 17" id="KW-1133">Transmembrane helix</keyword>
<name>A0A409VRU5_9AGAR</name>
<gene>
    <name evidence="21" type="ORF">CVT26_001824</name>
</gene>
<keyword evidence="13 17" id="KW-0472">Membrane</keyword>
<dbReference type="AlphaFoldDB" id="A0A409VRU5"/>
<dbReference type="Pfam" id="PF04389">
    <property type="entry name" value="Peptidase_M28"/>
    <property type="match status" value="1"/>
</dbReference>
<keyword evidence="8 15" id="KW-0479">Metal-binding</keyword>
<keyword evidence="9 15" id="KW-0378">Hydrolase</keyword>
<feature type="region of interest" description="Disordered" evidence="16">
    <location>
        <begin position="613"/>
        <end position="639"/>
    </location>
</feature>
<dbReference type="Pfam" id="PF22250">
    <property type="entry name" value="PFF1_C"/>
    <property type="match status" value="1"/>
</dbReference>
<evidence type="ECO:0000256" key="5">
    <source>
        <dbReference type="ARBA" id="ARBA00022554"/>
    </source>
</evidence>
<evidence type="ECO:0000256" key="14">
    <source>
        <dbReference type="ARBA" id="ARBA00023180"/>
    </source>
</evidence>
<dbReference type="EC" id="3.4.-.-" evidence="15"/>
<dbReference type="InterPro" id="IPR007484">
    <property type="entry name" value="Peptidase_M28"/>
</dbReference>
<reference evidence="21 22" key="1">
    <citation type="journal article" date="2018" name="Evol. Lett.">
        <title>Horizontal gene cluster transfer increased hallucinogenic mushroom diversity.</title>
        <authorList>
            <person name="Reynolds H.T."/>
            <person name="Vijayakumar V."/>
            <person name="Gluck-Thaler E."/>
            <person name="Korotkin H.B."/>
            <person name="Matheny P.B."/>
            <person name="Slot J.C."/>
        </authorList>
    </citation>
    <scope>NUCLEOTIDE SEQUENCE [LARGE SCALE GENOMIC DNA]</scope>
    <source>
        <strain evidence="21 22">SRW20</strain>
    </source>
</reference>
<dbReference type="InterPro" id="IPR053976">
    <property type="entry name" value="PFF1_TM"/>
</dbReference>
<evidence type="ECO:0000256" key="8">
    <source>
        <dbReference type="ARBA" id="ARBA00022723"/>
    </source>
</evidence>
<keyword evidence="10 15" id="KW-0862">Zinc</keyword>
<dbReference type="PANTHER" id="PTHR12147">
    <property type="entry name" value="METALLOPEPTIDASE M28 FAMILY MEMBER"/>
    <property type="match status" value="1"/>
</dbReference>
<feature type="transmembrane region" description="Helical" evidence="17">
    <location>
        <begin position="741"/>
        <end position="763"/>
    </location>
</feature>
<feature type="domain" description="Vacuolar membrane protease transmembrane" evidence="20">
    <location>
        <begin position="620"/>
        <end position="736"/>
    </location>
</feature>
<evidence type="ECO:0000256" key="15">
    <source>
        <dbReference type="RuleBase" id="RU361240"/>
    </source>
</evidence>
<dbReference type="OrthoDB" id="76293at2759"/>
<dbReference type="GO" id="GO:0005774">
    <property type="term" value="C:vacuolar membrane"/>
    <property type="evidence" value="ECO:0007669"/>
    <property type="project" value="UniProtKB-SubCell"/>
</dbReference>
<dbReference type="Gene3D" id="3.40.630.10">
    <property type="entry name" value="Zn peptidases"/>
    <property type="match status" value="1"/>
</dbReference>
<evidence type="ECO:0000256" key="11">
    <source>
        <dbReference type="ARBA" id="ARBA00022989"/>
    </source>
</evidence>
<feature type="transmembrane region" description="Helical" evidence="17">
    <location>
        <begin position="500"/>
        <end position="520"/>
    </location>
</feature>
<feature type="domain" description="Peptidase M28" evidence="18">
    <location>
        <begin position="121"/>
        <end position="308"/>
    </location>
</feature>
<feature type="compositionally biased region" description="Acidic residues" evidence="16">
    <location>
        <begin position="613"/>
        <end position="622"/>
    </location>
</feature>
<evidence type="ECO:0000256" key="13">
    <source>
        <dbReference type="ARBA" id="ARBA00023136"/>
    </source>
</evidence>
<feature type="transmembrane region" description="Helical" evidence="17">
    <location>
        <begin position="550"/>
        <end position="572"/>
    </location>
</feature>
<dbReference type="PANTHER" id="PTHR12147:SF58">
    <property type="entry name" value="VACUOLAR MEMBRANE PROTEASE"/>
    <property type="match status" value="1"/>
</dbReference>
<dbReference type="FunCoup" id="A0A409VRU5">
    <property type="interactions" value="9"/>
</dbReference>
<evidence type="ECO:0000256" key="16">
    <source>
        <dbReference type="SAM" id="MobiDB-lite"/>
    </source>
</evidence>